<proteinExistence type="predicted"/>
<feature type="compositionally biased region" description="Basic and acidic residues" evidence="1">
    <location>
        <begin position="13"/>
        <end position="26"/>
    </location>
</feature>
<reference evidence="3 4" key="1">
    <citation type="submission" date="2019-01" db="EMBL/GenBank/DDBJ databases">
        <title>Genome sequencing of strain FW10M-9.</title>
        <authorList>
            <person name="Heo J."/>
            <person name="Kim S.-J."/>
            <person name="Kim J.-S."/>
            <person name="Hong S.-B."/>
            <person name="Kwon S.-W."/>
        </authorList>
    </citation>
    <scope>NUCLEOTIDE SEQUENCE [LARGE SCALE GENOMIC DNA]</scope>
    <source>
        <strain evidence="3 4">FW10M-9</strain>
    </source>
</reference>
<evidence type="ECO:0000256" key="1">
    <source>
        <dbReference type="SAM" id="MobiDB-lite"/>
    </source>
</evidence>
<evidence type="ECO:0000256" key="2">
    <source>
        <dbReference type="SAM" id="Phobius"/>
    </source>
</evidence>
<keyword evidence="2" id="KW-0812">Transmembrane</keyword>
<keyword evidence="2" id="KW-1133">Transmembrane helix</keyword>
<dbReference type="Proteomes" id="UP000292118">
    <property type="component" value="Chromosome"/>
</dbReference>
<feature type="transmembrane region" description="Helical" evidence="2">
    <location>
        <begin position="48"/>
        <end position="65"/>
    </location>
</feature>
<keyword evidence="2" id="KW-0472">Membrane</keyword>
<protein>
    <submittedName>
        <fullName evidence="3">DUF3099 domain-containing protein</fullName>
    </submittedName>
</protein>
<accession>A0A4P6F5X4</accession>
<feature type="region of interest" description="Disordered" evidence="1">
    <location>
        <begin position="104"/>
        <end position="140"/>
    </location>
</feature>
<dbReference type="InterPro" id="IPR021449">
    <property type="entry name" value="DUF3099"/>
</dbReference>
<feature type="transmembrane region" description="Helical" evidence="2">
    <location>
        <begin position="71"/>
        <end position="90"/>
    </location>
</feature>
<keyword evidence="4" id="KW-1185">Reference proteome</keyword>
<name>A0A4P6F5X4_9MICO</name>
<feature type="region of interest" description="Disordered" evidence="1">
    <location>
        <begin position="1"/>
        <end position="38"/>
    </location>
</feature>
<dbReference type="KEGG" id="xya:ET471_12815"/>
<sequence>MSTSAATPRPAGSRREDPDARRHGDEVPSITSAPESLEDDQARRMRRYLFQMGFRVVCFWGAYLASGWLRWTLVAIAVVIPYIAVILVNAGRDRVQYETSAVVPEGPKELPPLPDGARVVVVDPEPGPDPDPDPHAEEHR</sequence>
<evidence type="ECO:0000313" key="3">
    <source>
        <dbReference type="EMBL" id="QAY70795.1"/>
    </source>
</evidence>
<gene>
    <name evidence="3" type="ORF">ET471_12815</name>
</gene>
<dbReference type="OrthoDB" id="4229919at2"/>
<organism evidence="3 4">
    <name type="scientific">Xylanimonas protaetiae</name>
    <dbReference type="NCBI Taxonomy" id="2509457"/>
    <lineage>
        <taxon>Bacteria</taxon>
        <taxon>Bacillati</taxon>
        <taxon>Actinomycetota</taxon>
        <taxon>Actinomycetes</taxon>
        <taxon>Micrococcales</taxon>
        <taxon>Promicromonosporaceae</taxon>
        <taxon>Xylanimonas</taxon>
    </lineage>
</organism>
<dbReference type="RefSeq" id="WP_129188892.1">
    <property type="nucleotide sequence ID" value="NZ_CP035493.1"/>
</dbReference>
<dbReference type="AlphaFoldDB" id="A0A4P6F5X4"/>
<dbReference type="Pfam" id="PF11298">
    <property type="entry name" value="DUF3099"/>
    <property type="match status" value="1"/>
</dbReference>
<dbReference type="EMBL" id="CP035493">
    <property type="protein sequence ID" value="QAY70795.1"/>
    <property type="molecule type" value="Genomic_DNA"/>
</dbReference>
<evidence type="ECO:0000313" key="4">
    <source>
        <dbReference type="Proteomes" id="UP000292118"/>
    </source>
</evidence>